<dbReference type="Pfam" id="PF01578">
    <property type="entry name" value="Cytochrom_C_asm"/>
    <property type="match status" value="1"/>
</dbReference>
<dbReference type="EMBL" id="LT629711">
    <property type="protein sequence ID" value="SDP62206.1"/>
    <property type="molecule type" value="Genomic_DNA"/>
</dbReference>
<dbReference type="GO" id="GO:0005886">
    <property type="term" value="C:plasma membrane"/>
    <property type="evidence" value="ECO:0007669"/>
    <property type="project" value="TreeGrafter"/>
</dbReference>
<evidence type="ECO:0000256" key="3">
    <source>
        <dbReference type="ARBA" id="ARBA00022748"/>
    </source>
</evidence>
<keyword evidence="3" id="KW-0201">Cytochrome c-type biogenesis</keyword>
<reference evidence="9" key="1">
    <citation type="submission" date="2016-10" db="EMBL/GenBank/DDBJ databases">
        <authorList>
            <person name="Varghese N."/>
            <person name="Submissions S."/>
        </authorList>
    </citation>
    <scope>NUCLEOTIDE SEQUENCE [LARGE SCALE GENOMIC DNA]</scope>
    <source>
        <strain evidence="9">DSM 22329</strain>
    </source>
</reference>
<evidence type="ECO:0000256" key="2">
    <source>
        <dbReference type="ARBA" id="ARBA00022692"/>
    </source>
</evidence>
<dbReference type="PANTHER" id="PTHR30071:SF1">
    <property type="entry name" value="CYTOCHROME B_B6 PROTEIN-RELATED"/>
    <property type="match status" value="1"/>
</dbReference>
<comment type="subcellular location">
    <subcellularLocation>
        <location evidence="1">Membrane</location>
        <topology evidence="1">Multi-pass membrane protein</topology>
    </subcellularLocation>
</comment>
<feature type="transmembrane region" description="Helical" evidence="6">
    <location>
        <begin position="241"/>
        <end position="260"/>
    </location>
</feature>
<keyword evidence="9" id="KW-1185">Reference proteome</keyword>
<evidence type="ECO:0000256" key="6">
    <source>
        <dbReference type="SAM" id="Phobius"/>
    </source>
</evidence>
<accession>A0A1H0U8P7</accession>
<feature type="transmembrane region" description="Helical" evidence="6">
    <location>
        <begin position="304"/>
        <end position="324"/>
    </location>
</feature>
<dbReference type="PANTHER" id="PTHR30071">
    <property type="entry name" value="HEME EXPORTER PROTEIN C"/>
    <property type="match status" value="1"/>
</dbReference>
<gene>
    <name evidence="8" type="ORF">SAMN04489867_3177</name>
</gene>
<dbReference type="GO" id="GO:0020037">
    <property type="term" value="F:heme binding"/>
    <property type="evidence" value="ECO:0007669"/>
    <property type="project" value="InterPro"/>
</dbReference>
<evidence type="ECO:0000313" key="8">
    <source>
        <dbReference type="EMBL" id="SDP62206.1"/>
    </source>
</evidence>
<dbReference type="Proteomes" id="UP000199077">
    <property type="component" value="Chromosome I"/>
</dbReference>
<dbReference type="OrthoDB" id="9814290at2"/>
<feature type="transmembrane region" description="Helical" evidence="6">
    <location>
        <begin position="149"/>
        <end position="170"/>
    </location>
</feature>
<feature type="transmembrane region" description="Helical" evidence="6">
    <location>
        <begin position="275"/>
        <end position="292"/>
    </location>
</feature>
<dbReference type="NCBIfam" id="TIGR03144">
    <property type="entry name" value="cytochr_II_ccsB"/>
    <property type="match status" value="1"/>
</dbReference>
<feature type="transmembrane region" description="Helical" evidence="6">
    <location>
        <begin position="95"/>
        <end position="113"/>
    </location>
</feature>
<dbReference type="STRING" id="443156.SAMN04489867_3177"/>
<keyword evidence="5 6" id="KW-0472">Membrane</keyword>
<feature type="domain" description="Cytochrome c assembly protein" evidence="7">
    <location>
        <begin position="119"/>
        <end position="327"/>
    </location>
</feature>
<keyword evidence="4 6" id="KW-1133">Transmembrane helix</keyword>
<dbReference type="InterPro" id="IPR017562">
    <property type="entry name" value="Cyt_c_biogenesis_CcsA"/>
</dbReference>
<dbReference type="InterPro" id="IPR002541">
    <property type="entry name" value="Cyt_c_assembly"/>
</dbReference>
<protein>
    <submittedName>
        <fullName evidence="8">Cytochrome c-type biogenesis protein CcsB</fullName>
    </submittedName>
</protein>
<evidence type="ECO:0000259" key="7">
    <source>
        <dbReference type="Pfam" id="PF01578"/>
    </source>
</evidence>
<feature type="transmembrane region" description="Helical" evidence="6">
    <location>
        <begin position="13"/>
        <end position="34"/>
    </location>
</feature>
<organism evidence="8 9">
    <name type="scientific">Pedococcus dokdonensis</name>
    <dbReference type="NCBI Taxonomy" id="443156"/>
    <lineage>
        <taxon>Bacteria</taxon>
        <taxon>Bacillati</taxon>
        <taxon>Actinomycetota</taxon>
        <taxon>Actinomycetes</taxon>
        <taxon>Micrococcales</taxon>
        <taxon>Intrasporangiaceae</taxon>
        <taxon>Pedococcus</taxon>
    </lineage>
</organism>
<proteinExistence type="predicted"/>
<feature type="transmembrane region" description="Helical" evidence="6">
    <location>
        <begin position="182"/>
        <end position="207"/>
    </location>
</feature>
<feature type="transmembrane region" description="Helical" evidence="6">
    <location>
        <begin position="125"/>
        <end position="142"/>
    </location>
</feature>
<evidence type="ECO:0000256" key="1">
    <source>
        <dbReference type="ARBA" id="ARBA00004141"/>
    </source>
</evidence>
<evidence type="ECO:0000256" key="5">
    <source>
        <dbReference type="ARBA" id="ARBA00023136"/>
    </source>
</evidence>
<keyword evidence="2 6" id="KW-0812">Transmembrane</keyword>
<name>A0A1H0U8P7_9MICO</name>
<evidence type="ECO:0000313" key="9">
    <source>
        <dbReference type="Proteomes" id="UP000199077"/>
    </source>
</evidence>
<sequence length="332" mass="35303">MTVHPMLSQYANIAAYSAIVVLAAAMIAFVVDLARSTSRQTSATTRDGAPAPVPAAATASHTIHAIGPTAVALSPAAAPSTPAAPRQAAGIGTSLTWLGAVLLVAAAVMRGAAVSRVPWGNMFEFSLTGSAAVTVTYLVLSLRRDVRWLGTFVVGPVVLTLGLAVTVFYTEASPLLPSLRSFWLVIHVSIAILAVALFTLAAAVTVLQMIQDRREKAASQGRSFMRALPNAAALDRLGHGLHVAAFPLWTFTLIAGAIWAQKAWGAYWQWDPKEVWTFVIWVVYAAYLHARATSGWSTRSSNIIALAGYGCIIINYTVVNMYFVGMHSYSGM</sequence>
<evidence type="ECO:0000256" key="4">
    <source>
        <dbReference type="ARBA" id="ARBA00022989"/>
    </source>
</evidence>
<dbReference type="GO" id="GO:0017004">
    <property type="term" value="P:cytochrome complex assembly"/>
    <property type="evidence" value="ECO:0007669"/>
    <property type="project" value="UniProtKB-KW"/>
</dbReference>
<dbReference type="AlphaFoldDB" id="A0A1H0U8P7"/>
<dbReference type="InterPro" id="IPR045062">
    <property type="entry name" value="Cyt_c_biogenesis_CcsA/CcmC"/>
</dbReference>